<evidence type="ECO:0000313" key="5">
    <source>
        <dbReference type="EMBL" id="AEK63987.1"/>
    </source>
</evidence>
<reference evidence="5 6" key="3">
    <citation type="journal article" date="2008" name="FEMS Microbiol. Ecol.">
        <title>Identification and characterization of genes underlying chitinolysis in Collimonas fungivorans Ter331.</title>
        <authorList>
            <person name="Fritsche K."/>
            <person name="de Boer W."/>
            <person name="Gerards S."/>
            <person name="van den Berg M."/>
            <person name="van Veen J.A."/>
            <person name="Leveau J.H."/>
        </authorList>
    </citation>
    <scope>NUCLEOTIDE SEQUENCE [LARGE SCALE GENOMIC DNA]</scope>
    <source>
        <strain evidence="5 6">Ter331</strain>
    </source>
</reference>
<dbReference type="PANTHER" id="PTHR32039">
    <property type="entry name" value="MAGNESIUM-CHELATASE SUBUNIT CHLI"/>
    <property type="match status" value="1"/>
</dbReference>
<dbReference type="KEGG" id="cfu:CFU_4165"/>
<dbReference type="SMART" id="SM00382">
    <property type="entry name" value="AAA"/>
    <property type="match status" value="1"/>
</dbReference>
<dbReference type="GO" id="GO:0003677">
    <property type="term" value="F:DNA binding"/>
    <property type="evidence" value="ECO:0007669"/>
    <property type="project" value="InterPro"/>
</dbReference>
<dbReference type="Gene3D" id="3.30.230.10">
    <property type="match status" value="1"/>
</dbReference>
<dbReference type="RefSeq" id="WP_014008139.1">
    <property type="nucleotide sequence ID" value="NC_015856.1"/>
</dbReference>
<protein>
    <submittedName>
        <fullName evidence="5">MG(2+) chelatase family protein</fullName>
    </submittedName>
</protein>
<evidence type="ECO:0000313" key="6">
    <source>
        <dbReference type="Proteomes" id="UP000008392"/>
    </source>
</evidence>
<dbReference type="PANTHER" id="PTHR32039:SF7">
    <property type="entry name" value="COMPETENCE PROTEIN COMM"/>
    <property type="match status" value="1"/>
</dbReference>
<dbReference type="InterPro" id="IPR000523">
    <property type="entry name" value="Mg_chelatse_chII-like_cat_dom"/>
</dbReference>
<accession>G0AFH9</accession>
<dbReference type="SUPFAM" id="SSF54211">
    <property type="entry name" value="Ribosomal protein S5 domain 2-like"/>
    <property type="match status" value="1"/>
</dbReference>
<keyword evidence="2" id="KW-0547">Nucleotide-binding</keyword>
<reference evidence="5 6" key="1">
    <citation type="journal article" date="2004" name="Environ. Microbiol.">
        <title>Phylogeny-function analysis of (meta)genomic libraries: screening for expression of ribosomal RNA genes by large-insert library fluorescent in situ hybridization (LIL-FISH).</title>
        <authorList>
            <person name="Leveau J.H."/>
            <person name="Gerards S."/>
            <person name="de Boer W."/>
            <person name="van Veen J.A."/>
        </authorList>
    </citation>
    <scope>NUCLEOTIDE SEQUENCE [LARGE SCALE GENOMIC DNA]</scope>
    <source>
        <strain evidence="5 6">Ter331</strain>
    </source>
</reference>
<dbReference type="eggNOG" id="COG0606">
    <property type="taxonomic scope" value="Bacteria"/>
</dbReference>
<dbReference type="Gene3D" id="3.40.50.300">
    <property type="entry name" value="P-loop containing nucleotide triphosphate hydrolases"/>
    <property type="match status" value="1"/>
</dbReference>
<dbReference type="Pfam" id="PF13335">
    <property type="entry name" value="Mg_chelatase_C"/>
    <property type="match status" value="1"/>
</dbReference>
<comment type="similarity">
    <text evidence="1">Belongs to the Mg-chelatase subunits D/I family. ComM subfamily.</text>
</comment>
<keyword evidence="6" id="KW-1185">Reference proteome</keyword>
<dbReference type="PRINTS" id="PR01657">
    <property type="entry name" value="MCMFAMILY"/>
</dbReference>
<dbReference type="InterPro" id="IPR004482">
    <property type="entry name" value="Mg_chelat-rel"/>
</dbReference>
<organism evidence="5 6">
    <name type="scientific">Collimonas fungivorans (strain Ter331)</name>
    <dbReference type="NCBI Taxonomy" id="1005048"/>
    <lineage>
        <taxon>Bacteria</taxon>
        <taxon>Pseudomonadati</taxon>
        <taxon>Pseudomonadota</taxon>
        <taxon>Betaproteobacteria</taxon>
        <taxon>Burkholderiales</taxon>
        <taxon>Oxalobacteraceae</taxon>
        <taxon>Collimonas</taxon>
    </lineage>
</organism>
<dbReference type="GO" id="GO:0005524">
    <property type="term" value="F:ATP binding"/>
    <property type="evidence" value="ECO:0007669"/>
    <property type="project" value="UniProtKB-KW"/>
</dbReference>
<proteinExistence type="inferred from homology"/>
<dbReference type="HOGENOM" id="CLU_026145_1_1_4"/>
<dbReference type="InterPro" id="IPR003593">
    <property type="entry name" value="AAA+_ATPase"/>
</dbReference>
<reference evidence="5 6" key="4">
    <citation type="journal article" date="2010" name="Environ. Microbiol.">
        <title>The bacterial genus Collimonas: mycophagy, weathering and other adaptive solutions to life in oligotrophic soil environments.</title>
        <authorList>
            <person name="Leveau J.H."/>
            <person name="Uroz S."/>
            <person name="de Boer W."/>
        </authorList>
    </citation>
    <scope>NUCLEOTIDE SEQUENCE [LARGE SCALE GENOMIC DNA]</scope>
    <source>
        <strain evidence="5 6">Ter331</strain>
    </source>
</reference>
<reference evidence="5 6" key="5">
    <citation type="journal article" date="2011" name="ISME J.">
        <title>Dual transcriptional profiling of a bacterial/fungal confrontation: Collimonas fungivorans versus Aspergillus niger.</title>
        <authorList>
            <person name="Mela F."/>
            <person name="Fritsche K."/>
            <person name="de Boer W."/>
            <person name="van Veen J.A."/>
            <person name="de Graaff L.H."/>
            <person name="van den Berg M."/>
            <person name="Leveau J.H."/>
        </authorList>
    </citation>
    <scope>NUCLEOTIDE SEQUENCE [LARGE SCALE GENOMIC DNA]</scope>
    <source>
        <strain evidence="5 6">Ter331</strain>
    </source>
</reference>
<dbReference type="Pfam" id="PF01078">
    <property type="entry name" value="Mg_chelatase"/>
    <property type="match status" value="1"/>
</dbReference>
<dbReference type="Pfam" id="PF13541">
    <property type="entry name" value="ChlI"/>
    <property type="match status" value="1"/>
</dbReference>
<sequence>MTLAVLKSRALAGMQAPAVTVEVHLANGLPSFTIVGLPETEVKESKDRVRAALQNARFEFPSRRITVNLAPADLPKESGRFDLPIALGILAASGQMPSDELDQYEFAGELSLSGELRPIRGALAMTFAMTAGCGERHAFILPRGNADEAALVGDARIFPADSLLQVCAHFSSRQPETRLLRHTALPSQQRRPPPYLDFSDVKGQMQAKRALEVAAAGSHSVLLVGPPGTGKSMLAARFPGILPPMSDREALESAAVQSLTSGFSGTRWKIRPYRAPHHTASGVALVGGGSPPRPGEISLAHRGVLFLDELPEFDRRVLEVLREPLESGHITISRAARQADFPAQFQLIAAMNPCPCGYLGHAVKQCRCTPDQILRYQNKISGPLIDRIDMQIQVAAVPHDQLLRQADGESSAAIAARVAQVHAAQLTRQGKQNNGLSASEIDCYCKPDDAGEKLLSGAMAHLHWSARAYHRVLKVARTIADLAAADTIGAAHVAEAIQYRRALQDA</sequence>
<dbReference type="InterPro" id="IPR014721">
    <property type="entry name" value="Ribsml_uS5_D2-typ_fold_subgr"/>
</dbReference>
<dbReference type="SUPFAM" id="SSF52540">
    <property type="entry name" value="P-loop containing nucleoside triphosphate hydrolases"/>
    <property type="match status" value="1"/>
</dbReference>
<name>G0AFH9_COLFT</name>
<feature type="domain" description="AAA+ ATPase" evidence="4">
    <location>
        <begin position="217"/>
        <end position="398"/>
    </location>
</feature>
<evidence type="ECO:0000256" key="2">
    <source>
        <dbReference type="ARBA" id="ARBA00022741"/>
    </source>
</evidence>
<dbReference type="EMBL" id="CP002745">
    <property type="protein sequence ID" value="AEK63987.1"/>
    <property type="molecule type" value="Genomic_DNA"/>
</dbReference>
<dbReference type="Proteomes" id="UP000008392">
    <property type="component" value="Chromosome"/>
</dbReference>
<evidence type="ECO:0000256" key="1">
    <source>
        <dbReference type="ARBA" id="ARBA00006354"/>
    </source>
</evidence>
<dbReference type="InterPro" id="IPR025158">
    <property type="entry name" value="Mg_chelat-rel_C"/>
</dbReference>
<dbReference type="InterPro" id="IPR020568">
    <property type="entry name" value="Ribosomal_Su5_D2-typ_SF"/>
</dbReference>
<evidence type="ECO:0000259" key="4">
    <source>
        <dbReference type="SMART" id="SM00382"/>
    </source>
</evidence>
<dbReference type="AlphaFoldDB" id="G0AFH9"/>
<reference evidence="6" key="6">
    <citation type="submission" date="2011-05" db="EMBL/GenBank/DDBJ databases">
        <title>Complete sequence of Collimonas fungivorans Ter331.</title>
        <authorList>
            <person name="Leveau J.H."/>
        </authorList>
    </citation>
    <scope>NUCLEOTIDE SEQUENCE [LARGE SCALE GENOMIC DNA]</scope>
    <source>
        <strain evidence="6">Ter331</strain>
    </source>
</reference>
<dbReference type="InterPro" id="IPR045006">
    <property type="entry name" value="CHLI-like"/>
</dbReference>
<dbReference type="NCBIfam" id="NF007365">
    <property type="entry name" value="PRK09862.1"/>
    <property type="match status" value="1"/>
</dbReference>
<dbReference type="STRING" id="1005048.CFU_4165"/>
<gene>
    <name evidence="5" type="primary">comM</name>
    <name evidence="5" type="ordered locus">CFU_4165</name>
</gene>
<evidence type="ECO:0000256" key="3">
    <source>
        <dbReference type="ARBA" id="ARBA00022840"/>
    </source>
</evidence>
<dbReference type="NCBIfam" id="TIGR00368">
    <property type="entry name" value="YifB family Mg chelatase-like AAA ATPase"/>
    <property type="match status" value="1"/>
</dbReference>
<keyword evidence="3" id="KW-0067">ATP-binding</keyword>
<reference evidence="5 6" key="2">
    <citation type="journal article" date="2006" name="J. Microbiol. Methods">
        <title>Genomic flank-sequencing of plasposon insertion sites for rapid identification of functional genes.</title>
        <authorList>
            <person name="Leveau J.H."/>
            <person name="Gerards S."/>
            <person name="Fritsche K."/>
            <person name="Zondag G."/>
            <person name="van Veen J.A."/>
        </authorList>
    </citation>
    <scope>NUCLEOTIDE SEQUENCE [LARGE SCALE GENOMIC DNA]</scope>
    <source>
        <strain evidence="5 6">Ter331</strain>
    </source>
</reference>
<dbReference type="InterPro" id="IPR001208">
    <property type="entry name" value="MCM_dom"/>
</dbReference>
<dbReference type="InterPro" id="IPR027417">
    <property type="entry name" value="P-loop_NTPase"/>
</dbReference>